<dbReference type="AlphaFoldDB" id="A0A830HES0"/>
<protein>
    <submittedName>
        <fullName evidence="2">Uncharacterized protein</fullName>
    </submittedName>
</protein>
<comment type="caution">
    <text evidence="2">The sequence shown here is derived from an EMBL/GenBank/DDBJ whole genome shotgun (WGS) entry which is preliminary data.</text>
</comment>
<keyword evidence="3" id="KW-1185">Reference proteome</keyword>
<reference evidence="2" key="1">
    <citation type="submission" date="2020-10" db="EMBL/GenBank/DDBJ databases">
        <title>Unveiling of a novel bifunctional photoreceptor, Dualchrome1, isolated from a cosmopolitan green alga.</title>
        <authorList>
            <person name="Suzuki S."/>
            <person name="Kawachi M."/>
        </authorList>
    </citation>
    <scope>NUCLEOTIDE SEQUENCE</scope>
    <source>
        <strain evidence="2">NIES 2893</strain>
    </source>
</reference>
<name>A0A830HES0_9CHLO</name>
<sequence length="130" mass="13644">MSSSSSLRRVPPPAGAGADHSSRNDLTPSRNYFFCGSSSSAPPSLRQSLAFVSLNLANASQALAAADATTDDVGTPIWAALALLPIAYLVVRGAGDQQMYEKQVTIKGRKRGRYGASLDASALQNDEDTK</sequence>
<dbReference type="EMBL" id="BNJQ01000007">
    <property type="protein sequence ID" value="GHP04300.1"/>
    <property type="molecule type" value="Genomic_DNA"/>
</dbReference>
<evidence type="ECO:0000256" key="1">
    <source>
        <dbReference type="SAM" id="MobiDB-lite"/>
    </source>
</evidence>
<gene>
    <name evidence="2" type="ORF">PPROV_000305400</name>
</gene>
<organism evidence="2 3">
    <name type="scientific">Pycnococcus provasolii</name>
    <dbReference type="NCBI Taxonomy" id="41880"/>
    <lineage>
        <taxon>Eukaryota</taxon>
        <taxon>Viridiplantae</taxon>
        <taxon>Chlorophyta</taxon>
        <taxon>Pseudoscourfieldiophyceae</taxon>
        <taxon>Pseudoscourfieldiales</taxon>
        <taxon>Pycnococcaceae</taxon>
        <taxon>Pycnococcus</taxon>
    </lineage>
</organism>
<accession>A0A830HES0</accession>
<proteinExistence type="predicted"/>
<evidence type="ECO:0000313" key="2">
    <source>
        <dbReference type="EMBL" id="GHP04300.1"/>
    </source>
</evidence>
<feature type="region of interest" description="Disordered" evidence="1">
    <location>
        <begin position="1"/>
        <end position="26"/>
    </location>
</feature>
<dbReference type="Proteomes" id="UP000660262">
    <property type="component" value="Unassembled WGS sequence"/>
</dbReference>
<evidence type="ECO:0000313" key="3">
    <source>
        <dbReference type="Proteomes" id="UP000660262"/>
    </source>
</evidence>